<evidence type="ECO:0000313" key="2">
    <source>
        <dbReference type="Proteomes" id="UP000275436"/>
    </source>
</evidence>
<dbReference type="Proteomes" id="UP000275436">
    <property type="component" value="Unassembled WGS sequence"/>
</dbReference>
<gene>
    <name evidence="1" type="ORF">DNR46_24535</name>
</gene>
<protein>
    <submittedName>
        <fullName evidence="1">Uncharacterized protein</fullName>
    </submittedName>
</protein>
<name>A0A3M9X5A2_9HYPH</name>
<dbReference type="EMBL" id="QKOD01000007">
    <property type="protein sequence ID" value="RNJ43123.1"/>
    <property type="molecule type" value="Genomic_DNA"/>
</dbReference>
<sequence>MEPNKVAQPTKAQLQPDGTFIGTKALLVKLAAKAVLQIGWRLDNADEQAGLVAFTTGVTWGSWSGVSGTVYIEDLGNNRFQPVGSAKQNVRGGAMLSLNLFNEAESKVERIIEAMRSLANNEWN</sequence>
<evidence type="ECO:0000313" key="1">
    <source>
        <dbReference type="EMBL" id="RNJ43123.1"/>
    </source>
</evidence>
<organism evidence="1 2">
    <name type="scientific">Mesorhizobium japonicum</name>
    <dbReference type="NCBI Taxonomy" id="2066070"/>
    <lineage>
        <taxon>Bacteria</taxon>
        <taxon>Pseudomonadati</taxon>
        <taxon>Pseudomonadota</taxon>
        <taxon>Alphaproteobacteria</taxon>
        <taxon>Hyphomicrobiales</taxon>
        <taxon>Phyllobacteriaceae</taxon>
        <taxon>Mesorhizobium</taxon>
    </lineage>
</organism>
<proteinExistence type="predicted"/>
<accession>A0A3M9X5A2</accession>
<reference evidence="1 2" key="1">
    <citation type="journal article" date="2018" name="Mol. Plant Microbe Interact.">
        <title>Taxonomically Different Co-Microsymbionts of a Relict Legume, Oxytropis popoviana, Have Complementary Sets of Symbiotic Genes and Together Increase the Efficiency of Plant Nodulation.</title>
        <authorList>
            <person name="Safronova V."/>
            <person name="Belimov A."/>
            <person name="Sazanova A."/>
            <person name="Chirak E."/>
            <person name="Verkhozina A."/>
            <person name="Kuznetsova I."/>
            <person name="Andronov E."/>
            <person name="Puhalsky J."/>
            <person name="Tikhonovich I."/>
        </authorList>
    </citation>
    <scope>NUCLEOTIDE SEQUENCE [LARGE SCALE GENOMIC DNA]</scope>
    <source>
        <strain evidence="1 2">Opo-235</strain>
    </source>
</reference>
<dbReference type="AlphaFoldDB" id="A0A3M9X5A2"/>
<comment type="caution">
    <text evidence="1">The sequence shown here is derived from an EMBL/GenBank/DDBJ whole genome shotgun (WGS) entry which is preliminary data.</text>
</comment>